<evidence type="ECO:0000313" key="1">
    <source>
        <dbReference type="EMBL" id="GEU34490.1"/>
    </source>
</evidence>
<dbReference type="EMBL" id="BKCJ010000582">
    <property type="protein sequence ID" value="GEU34490.1"/>
    <property type="molecule type" value="Genomic_DNA"/>
</dbReference>
<protein>
    <submittedName>
        <fullName evidence="1">Uncharacterized protein</fullName>
    </submittedName>
</protein>
<reference evidence="1" key="1">
    <citation type="journal article" date="2019" name="Sci. Rep.">
        <title>Draft genome of Tanacetum cinerariifolium, the natural source of mosquito coil.</title>
        <authorList>
            <person name="Yamashiro T."/>
            <person name="Shiraishi A."/>
            <person name="Satake H."/>
            <person name="Nakayama K."/>
        </authorList>
    </citation>
    <scope>NUCLEOTIDE SEQUENCE</scope>
</reference>
<proteinExistence type="predicted"/>
<name>A0A6L2JCQ7_TANCI</name>
<sequence>MLVVEIESFGMSSDEFDKETRSSDGLQPKQADMSFVHALDVLHLHEFHIIPTMKDVARSNLNNKENDFMLDILYGAEIMEELTATVMLMAQIQPADGNTKTMSSYDAKAVSEERKLRADKDTTEQILKEKDKIQSDFFKIENEKKIIQHETQLAKKAFKEQENRYLKDIVDLEEKLSSHDQIIYKIAVLGYNNPKRLKKEIAAQQKMYDGEMLHNAKLNNSQDSEDTLEDSKES</sequence>
<organism evidence="1">
    <name type="scientific">Tanacetum cinerariifolium</name>
    <name type="common">Dalmatian daisy</name>
    <name type="synonym">Chrysanthemum cinerariifolium</name>
    <dbReference type="NCBI Taxonomy" id="118510"/>
    <lineage>
        <taxon>Eukaryota</taxon>
        <taxon>Viridiplantae</taxon>
        <taxon>Streptophyta</taxon>
        <taxon>Embryophyta</taxon>
        <taxon>Tracheophyta</taxon>
        <taxon>Spermatophyta</taxon>
        <taxon>Magnoliopsida</taxon>
        <taxon>eudicotyledons</taxon>
        <taxon>Gunneridae</taxon>
        <taxon>Pentapetalae</taxon>
        <taxon>asterids</taxon>
        <taxon>campanulids</taxon>
        <taxon>Asterales</taxon>
        <taxon>Asteraceae</taxon>
        <taxon>Asteroideae</taxon>
        <taxon>Anthemideae</taxon>
        <taxon>Anthemidinae</taxon>
        <taxon>Tanacetum</taxon>
    </lineage>
</organism>
<dbReference type="AlphaFoldDB" id="A0A6L2JCQ7"/>
<gene>
    <name evidence="1" type="ORF">Tci_006468</name>
</gene>
<accession>A0A6L2JCQ7</accession>
<comment type="caution">
    <text evidence="1">The sequence shown here is derived from an EMBL/GenBank/DDBJ whole genome shotgun (WGS) entry which is preliminary data.</text>
</comment>